<feature type="compositionally biased region" description="Basic and acidic residues" evidence="1">
    <location>
        <begin position="34"/>
        <end position="56"/>
    </location>
</feature>
<evidence type="ECO:0000313" key="2">
    <source>
        <dbReference type="EMBL" id="GBP50612.1"/>
    </source>
</evidence>
<sequence>MSSSRKYLSGSEKRKRKRETEEKHKKLPKISRYLKNDDFIRKNESGQCSKSEELDLTKSISELPDAAPDTSVYPDPEQPQQGTSKNQSEPYFSVNNMASSPHVTDKSNFKELTDQVKRFVIENRHCKPKGLILKDSDNRSFLEKHYYIVSKSGVKLERTWLHIL</sequence>
<accession>A0A4C1WJD9</accession>
<dbReference type="AlphaFoldDB" id="A0A4C1WJD9"/>
<dbReference type="EMBL" id="BGZK01000569">
    <property type="protein sequence ID" value="GBP50612.1"/>
    <property type="molecule type" value="Genomic_DNA"/>
</dbReference>
<evidence type="ECO:0000313" key="3">
    <source>
        <dbReference type="Proteomes" id="UP000299102"/>
    </source>
</evidence>
<feature type="compositionally biased region" description="Polar residues" evidence="1">
    <location>
        <begin position="78"/>
        <end position="102"/>
    </location>
</feature>
<protein>
    <submittedName>
        <fullName evidence="2">Uncharacterized protein</fullName>
    </submittedName>
</protein>
<gene>
    <name evidence="2" type="ORF">EVAR_28802_1</name>
</gene>
<feature type="region of interest" description="Disordered" evidence="1">
    <location>
        <begin position="1"/>
        <end position="105"/>
    </location>
</feature>
<comment type="caution">
    <text evidence="2">The sequence shown here is derived from an EMBL/GenBank/DDBJ whole genome shotgun (WGS) entry which is preliminary data.</text>
</comment>
<dbReference type="OrthoDB" id="7366262at2759"/>
<name>A0A4C1WJD9_EUMVA</name>
<proteinExistence type="predicted"/>
<dbReference type="Proteomes" id="UP000299102">
    <property type="component" value="Unassembled WGS sequence"/>
</dbReference>
<keyword evidence="3" id="KW-1185">Reference proteome</keyword>
<reference evidence="2 3" key="1">
    <citation type="journal article" date="2019" name="Commun. Biol.">
        <title>The bagworm genome reveals a unique fibroin gene that provides high tensile strength.</title>
        <authorList>
            <person name="Kono N."/>
            <person name="Nakamura H."/>
            <person name="Ohtoshi R."/>
            <person name="Tomita M."/>
            <person name="Numata K."/>
            <person name="Arakawa K."/>
        </authorList>
    </citation>
    <scope>NUCLEOTIDE SEQUENCE [LARGE SCALE GENOMIC DNA]</scope>
</reference>
<evidence type="ECO:0000256" key="1">
    <source>
        <dbReference type="SAM" id="MobiDB-lite"/>
    </source>
</evidence>
<organism evidence="2 3">
    <name type="scientific">Eumeta variegata</name>
    <name type="common">Bagworm moth</name>
    <name type="synonym">Eumeta japonica</name>
    <dbReference type="NCBI Taxonomy" id="151549"/>
    <lineage>
        <taxon>Eukaryota</taxon>
        <taxon>Metazoa</taxon>
        <taxon>Ecdysozoa</taxon>
        <taxon>Arthropoda</taxon>
        <taxon>Hexapoda</taxon>
        <taxon>Insecta</taxon>
        <taxon>Pterygota</taxon>
        <taxon>Neoptera</taxon>
        <taxon>Endopterygota</taxon>
        <taxon>Lepidoptera</taxon>
        <taxon>Glossata</taxon>
        <taxon>Ditrysia</taxon>
        <taxon>Tineoidea</taxon>
        <taxon>Psychidae</taxon>
        <taxon>Oiketicinae</taxon>
        <taxon>Eumeta</taxon>
    </lineage>
</organism>